<dbReference type="GeneID" id="17322846"/>
<dbReference type="PROSITE" id="PS50255">
    <property type="entry name" value="CYTOCHROME_B5_2"/>
    <property type="match status" value="1"/>
</dbReference>
<evidence type="ECO:0000256" key="2">
    <source>
        <dbReference type="ARBA" id="ARBA00022617"/>
    </source>
</evidence>
<evidence type="ECO:0000256" key="6">
    <source>
        <dbReference type="ARBA" id="ARBA00023136"/>
    </source>
</evidence>
<dbReference type="PANTHER" id="PTHR19359">
    <property type="entry name" value="CYTOCHROME B5"/>
    <property type="match status" value="1"/>
</dbReference>
<dbReference type="PhylomeDB" id="R7QCY4"/>
<keyword evidence="4 8" id="KW-0479">Metal-binding</keyword>
<evidence type="ECO:0000313" key="12">
    <source>
        <dbReference type="Proteomes" id="UP000012073"/>
    </source>
</evidence>
<accession>R7QCY4</accession>
<keyword evidence="2 8" id="KW-0349">Heme</keyword>
<gene>
    <name evidence="11" type="ORF">CHC_T00003881001</name>
</gene>
<keyword evidence="6 8" id="KW-0472">Membrane</keyword>
<organism evidence="11 12">
    <name type="scientific">Chondrus crispus</name>
    <name type="common">Carrageen Irish moss</name>
    <name type="synonym">Polymorpha crispa</name>
    <dbReference type="NCBI Taxonomy" id="2769"/>
    <lineage>
        <taxon>Eukaryota</taxon>
        <taxon>Rhodophyta</taxon>
        <taxon>Florideophyceae</taxon>
        <taxon>Rhodymeniophycidae</taxon>
        <taxon>Gigartinales</taxon>
        <taxon>Gigartinaceae</taxon>
        <taxon>Chondrus</taxon>
    </lineage>
</organism>
<keyword evidence="8" id="KW-1133">Transmembrane helix</keyword>
<dbReference type="OMA" id="HNTRNDL"/>
<sequence>MPDMKEYPMIEVARHSTADSCWLVIDGKVYDTTDFLLEHPGGDDIVVESSGRDATREFEDVGHSGEARAQLEDLLIGTLRDPTPEETERAEDEARKSGEKPAAADAGSAMLKTIAGWVLPIVLVGLAYLLRKYAK</sequence>
<dbReference type="GO" id="GO:0046872">
    <property type="term" value="F:metal ion binding"/>
    <property type="evidence" value="ECO:0007669"/>
    <property type="project" value="UniProtKB-UniRule"/>
</dbReference>
<proteinExistence type="inferred from homology"/>
<evidence type="ECO:0000256" key="3">
    <source>
        <dbReference type="ARBA" id="ARBA00022692"/>
    </source>
</evidence>
<dbReference type="InterPro" id="IPR001199">
    <property type="entry name" value="Cyt_B5-like_heme/steroid-bd"/>
</dbReference>
<feature type="transmembrane region" description="Helical" evidence="8">
    <location>
        <begin position="109"/>
        <end position="130"/>
    </location>
</feature>
<evidence type="ECO:0000313" key="11">
    <source>
        <dbReference type="EMBL" id="CDF35315.1"/>
    </source>
</evidence>
<reference evidence="12" key="1">
    <citation type="journal article" date="2013" name="Proc. Natl. Acad. Sci. U.S.A.">
        <title>Genome structure and metabolic features in the red seaweed Chondrus crispus shed light on evolution of the Archaeplastida.</title>
        <authorList>
            <person name="Collen J."/>
            <person name="Porcel B."/>
            <person name="Carre W."/>
            <person name="Ball S.G."/>
            <person name="Chaparro C."/>
            <person name="Tonon T."/>
            <person name="Barbeyron T."/>
            <person name="Michel G."/>
            <person name="Noel B."/>
            <person name="Valentin K."/>
            <person name="Elias M."/>
            <person name="Artiguenave F."/>
            <person name="Arun A."/>
            <person name="Aury J.M."/>
            <person name="Barbosa-Neto J.F."/>
            <person name="Bothwell J.H."/>
            <person name="Bouget F.Y."/>
            <person name="Brillet L."/>
            <person name="Cabello-Hurtado F."/>
            <person name="Capella-Gutierrez S."/>
            <person name="Charrier B."/>
            <person name="Cladiere L."/>
            <person name="Cock J.M."/>
            <person name="Coelho S.M."/>
            <person name="Colleoni C."/>
            <person name="Czjzek M."/>
            <person name="Da Silva C."/>
            <person name="Delage L."/>
            <person name="Denoeud F."/>
            <person name="Deschamps P."/>
            <person name="Dittami S.M."/>
            <person name="Gabaldon T."/>
            <person name="Gachon C.M."/>
            <person name="Groisillier A."/>
            <person name="Herve C."/>
            <person name="Jabbari K."/>
            <person name="Katinka M."/>
            <person name="Kloareg B."/>
            <person name="Kowalczyk N."/>
            <person name="Labadie K."/>
            <person name="Leblanc C."/>
            <person name="Lopez P.J."/>
            <person name="McLachlan D.H."/>
            <person name="Meslet-Cladiere L."/>
            <person name="Moustafa A."/>
            <person name="Nehr Z."/>
            <person name="Nyvall Collen P."/>
            <person name="Panaud O."/>
            <person name="Partensky F."/>
            <person name="Poulain J."/>
            <person name="Rensing S.A."/>
            <person name="Rousvoal S."/>
            <person name="Samson G."/>
            <person name="Symeonidi A."/>
            <person name="Weissenbach J."/>
            <person name="Zambounis A."/>
            <person name="Wincker P."/>
            <person name="Boyen C."/>
        </authorList>
    </citation>
    <scope>NUCLEOTIDE SEQUENCE [LARGE SCALE GENOMIC DNA]</scope>
    <source>
        <strain evidence="12">cv. Stackhouse</strain>
    </source>
</reference>
<dbReference type="Gene3D" id="3.10.120.10">
    <property type="entry name" value="Cytochrome b5-like heme/steroid binding domain"/>
    <property type="match status" value="1"/>
</dbReference>
<dbReference type="Proteomes" id="UP000012073">
    <property type="component" value="Unassembled WGS sequence"/>
</dbReference>
<name>R7QCY4_CHOCR</name>
<dbReference type="STRING" id="2769.R7QCY4"/>
<keyword evidence="5 8" id="KW-0408">Iron</keyword>
<feature type="region of interest" description="Disordered" evidence="9">
    <location>
        <begin position="73"/>
        <end position="103"/>
    </location>
</feature>
<dbReference type="InterPro" id="IPR018506">
    <property type="entry name" value="Cyt_B5_heme-BS"/>
</dbReference>
<dbReference type="InterPro" id="IPR036400">
    <property type="entry name" value="Cyt_B5-like_heme/steroid_sf"/>
</dbReference>
<dbReference type="PROSITE" id="PS00191">
    <property type="entry name" value="CYTOCHROME_B5_1"/>
    <property type="match status" value="1"/>
</dbReference>
<feature type="domain" description="Cytochrome b5 heme-binding" evidence="10">
    <location>
        <begin position="4"/>
        <end position="80"/>
    </location>
</feature>
<evidence type="ECO:0000256" key="7">
    <source>
        <dbReference type="ARBA" id="ARBA00038168"/>
    </source>
</evidence>
<dbReference type="PRINTS" id="PR00363">
    <property type="entry name" value="CYTOCHROMEB5"/>
</dbReference>
<dbReference type="EMBL" id="HG001727">
    <property type="protein sequence ID" value="CDF35315.1"/>
    <property type="molecule type" value="Genomic_DNA"/>
</dbReference>
<keyword evidence="3 8" id="KW-0812">Transmembrane</keyword>
<dbReference type="GO" id="GO:0020037">
    <property type="term" value="F:heme binding"/>
    <property type="evidence" value="ECO:0007669"/>
    <property type="project" value="UniProtKB-UniRule"/>
</dbReference>
<evidence type="ECO:0000256" key="9">
    <source>
        <dbReference type="SAM" id="MobiDB-lite"/>
    </source>
</evidence>
<dbReference type="KEGG" id="ccp:CHC_T00003881001"/>
<evidence type="ECO:0000259" key="10">
    <source>
        <dbReference type="PROSITE" id="PS50255"/>
    </source>
</evidence>
<dbReference type="FunFam" id="3.10.120.10:FF:000002">
    <property type="entry name" value="Cytochrome b5 type B"/>
    <property type="match status" value="1"/>
</dbReference>
<feature type="compositionally biased region" description="Basic and acidic residues" evidence="9">
    <location>
        <begin position="82"/>
        <end position="99"/>
    </location>
</feature>
<dbReference type="GO" id="GO:0016020">
    <property type="term" value="C:membrane"/>
    <property type="evidence" value="ECO:0007669"/>
    <property type="project" value="UniProtKB-SubCell"/>
</dbReference>
<comment type="similarity">
    <text evidence="7 8">Belongs to the cytochrome b5 family.</text>
</comment>
<dbReference type="OrthoDB" id="260519at2759"/>
<comment type="subcellular location">
    <subcellularLocation>
        <location evidence="1">Membrane</location>
    </subcellularLocation>
</comment>
<evidence type="ECO:0000256" key="4">
    <source>
        <dbReference type="ARBA" id="ARBA00022723"/>
    </source>
</evidence>
<evidence type="ECO:0000256" key="8">
    <source>
        <dbReference type="RuleBase" id="RU362121"/>
    </source>
</evidence>
<dbReference type="SUPFAM" id="SSF55856">
    <property type="entry name" value="Cytochrome b5-like heme/steroid binding domain"/>
    <property type="match status" value="1"/>
</dbReference>
<evidence type="ECO:0000256" key="1">
    <source>
        <dbReference type="ARBA" id="ARBA00004370"/>
    </source>
</evidence>
<dbReference type="Pfam" id="PF00173">
    <property type="entry name" value="Cyt-b5"/>
    <property type="match status" value="1"/>
</dbReference>
<dbReference type="RefSeq" id="XP_005715134.1">
    <property type="nucleotide sequence ID" value="XM_005715077.1"/>
</dbReference>
<dbReference type="SMART" id="SM01117">
    <property type="entry name" value="Cyt-b5"/>
    <property type="match status" value="1"/>
</dbReference>
<dbReference type="Gramene" id="CDF35315">
    <property type="protein sequence ID" value="CDF35315"/>
    <property type="gene ID" value="CHC_T00003881001"/>
</dbReference>
<dbReference type="AlphaFoldDB" id="R7QCY4"/>
<dbReference type="InterPro" id="IPR050668">
    <property type="entry name" value="Cytochrome_b5"/>
</dbReference>
<keyword evidence="12" id="KW-1185">Reference proteome</keyword>
<evidence type="ECO:0000256" key="5">
    <source>
        <dbReference type="ARBA" id="ARBA00023004"/>
    </source>
</evidence>
<protein>
    <recommendedName>
        <fullName evidence="10">Cytochrome b5 heme-binding domain-containing protein</fullName>
    </recommendedName>
</protein>